<dbReference type="Pfam" id="PF00650">
    <property type="entry name" value="CRAL_TRIO"/>
    <property type="match status" value="1"/>
</dbReference>
<evidence type="ECO:0000313" key="3">
    <source>
        <dbReference type="EMBL" id="KAH0556888.1"/>
    </source>
</evidence>
<dbReference type="AlphaFoldDB" id="A0A9P8L9P9"/>
<dbReference type="PROSITE" id="PS50191">
    <property type="entry name" value="CRAL_TRIO"/>
    <property type="match status" value="1"/>
</dbReference>
<dbReference type="SUPFAM" id="SSF46938">
    <property type="entry name" value="CRAL/TRIO N-terminal domain"/>
    <property type="match status" value="1"/>
</dbReference>
<dbReference type="EMBL" id="JAGHQM010000982">
    <property type="protein sequence ID" value="KAH0556888.1"/>
    <property type="molecule type" value="Genomic_DNA"/>
</dbReference>
<dbReference type="Gene3D" id="3.40.525.10">
    <property type="entry name" value="CRAL-TRIO lipid binding domain"/>
    <property type="match status" value="1"/>
</dbReference>
<dbReference type="InterPro" id="IPR052432">
    <property type="entry name" value="PITP/CRAL-TRIO"/>
</dbReference>
<feature type="compositionally biased region" description="Polar residues" evidence="1">
    <location>
        <begin position="55"/>
        <end position="69"/>
    </location>
</feature>
<dbReference type="InterPro" id="IPR001251">
    <property type="entry name" value="CRAL-TRIO_dom"/>
</dbReference>
<feature type="region of interest" description="Disordered" evidence="1">
    <location>
        <begin position="472"/>
        <end position="493"/>
    </location>
</feature>
<reference evidence="3" key="1">
    <citation type="submission" date="2021-03" db="EMBL/GenBank/DDBJ databases">
        <title>Comparative genomics and phylogenomic investigation of the class Geoglossomycetes provide insights into ecological specialization and systematics.</title>
        <authorList>
            <person name="Melie T."/>
            <person name="Pirro S."/>
            <person name="Miller A.N."/>
            <person name="Quandt A."/>
        </authorList>
    </citation>
    <scope>NUCLEOTIDE SEQUENCE</scope>
    <source>
        <strain evidence="3">CAQ_001_2017</strain>
    </source>
</reference>
<proteinExistence type="predicted"/>
<dbReference type="SMART" id="SM00516">
    <property type="entry name" value="SEC14"/>
    <property type="match status" value="1"/>
</dbReference>
<sequence>METLPGRPGTLTPEQEAKLHQFWQVALKVFGVYGQNSGHEPSSANGMEVGEVNGASPSALQQKQETDVQGSEEKKKRRSFFSRIRPQKDSEAQATPTPTDATSNASTLLSPTVEENDKYGQTKEFQKALASQTPEDLRAAFWSMVKHDHPDGLLLRFLRARKWDVERALVMLVSTMHWRGQEAHVDDDVIKVGEGGAVEAAKSSDNEVKKEAEDFLAQLRIGKSYLHGLDKHDRPICVVKVRLHRQGEQSEKSLERYTVYLIETARLLLAPPVDTAALLFDMTNFSLANMDYVPVKFMIKCFEANYPESLGVVVVHKAPWIFQGIWTVIRGWLDPVVAAKVHFTRSLEDLEEFIPRDRIAKELGGNEDWSYNYVEPSPDENSRISDEAAKQALLADREELVKEFETITTKWITQSTETAKEGSILVKRNELAEGLRKNYWQLDPYIRARTVYDRIGLIRDGGEIIFYPDETVNEKDATKATPSNHETSPDDVD</sequence>
<evidence type="ECO:0000256" key="1">
    <source>
        <dbReference type="SAM" id="MobiDB-lite"/>
    </source>
</evidence>
<gene>
    <name evidence="3" type="ORF">GP486_005325</name>
</gene>
<dbReference type="SMART" id="SM01100">
    <property type="entry name" value="CRAL_TRIO_N"/>
    <property type="match status" value="1"/>
</dbReference>
<feature type="compositionally biased region" description="Polar residues" evidence="1">
    <location>
        <begin position="92"/>
        <end position="110"/>
    </location>
</feature>
<dbReference type="InterPro" id="IPR011074">
    <property type="entry name" value="CRAL/TRIO_N_dom"/>
</dbReference>
<dbReference type="InterPro" id="IPR036865">
    <property type="entry name" value="CRAL-TRIO_dom_sf"/>
</dbReference>
<dbReference type="PANTHER" id="PTHR46590">
    <property type="entry name" value="PHOSPHATIDYLINOSITOL TRANSFER PROTEIN CSR1-RELATED"/>
    <property type="match status" value="1"/>
</dbReference>
<dbReference type="InterPro" id="IPR036273">
    <property type="entry name" value="CRAL/TRIO_N_dom_sf"/>
</dbReference>
<keyword evidence="4" id="KW-1185">Reference proteome</keyword>
<name>A0A9P8L9P9_9PEZI</name>
<dbReference type="PANTHER" id="PTHR46590:SF1">
    <property type="entry name" value="PHOSPHATIDYLINOSITOL TRANSFER PROTEIN CSR1"/>
    <property type="match status" value="1"/>
</dbReference>
<accession>A0A9P8L9P9</accession>
<comment type="caution">
    <text evidence="3">The sequence shown here is derived from an EMBL/GenBank/DDBJ whole genome shotgun (WGS) entry which is preliminary data.</text>
</comment>
<evidence type="ECO:0000313" key="4">
    <source>
        <dbReference type="Proteomes" id="UP000750711"/>
    </source>
</evidence>
<feature type="compositionally biased region" description="Polar residues" evidence="1">
    <location>
        <begin position="34"/>
        <end position="45"/>
    </location>
</feature>
<dbReference type="SUPFAM" id="SSF52087">
    <property type="entry name" value="CRAL/TRIO domain"/>
    <property type="match status" value="1"/>
</dbReference>
<dbReference type="CDD" id="cd00170">
    <property type="entry name" value="SEC14"/>
    <property type="match status" value="1"/>
</dbReference>
<organism evidence="3 4">
    <name type="scientific">Trichoglossum hirsutum</name>
    <dbReference type="NCBI Taxonomy" id="265104"/>
    <lineage>
        <taxon>Eukaryota</taxon>
        <taxon>Fungi</taxon>
        <taxon>Dikarya</taxon>
        <taxon>Ascomycota</taxon>
        <taxon>Pezizomycotina</taxon>
        <taxon>Geoglossomycetes</taxon>
        <taxon>Geoglossales</taxon>
        <taxon>Geoglossaceae</taxon>
        <taxon>Trichoglossum</taxon>
    </lineage>
</organism>
<feature type="domain" description="CRAL-TRIO" evidence="2">
    <location>
        <begin position="212"/>
        <end position="371"/>
    </location>
</feature>
<feature type="region of interest" description="Disordered" evidence="1">
    <location>
        <begin position="34"/>
        <end position="110"/>
    </location>
</feature>
<protein>
    <recommendedName>
        <fullName evidence="2">CRAL-TRIO domain-containing protein</fullName>
    </recommendedName>
</protein>
<dbReference type="Proteomes" id="UP000750711">
    <property type="component" value="Unassembled WGS sequence"/>
</dbReference>
<evidence type="ECO:0000259" key="2">
    <source>
        <dbReference type="PROSITE" id="PS50191"/>
    </source>
</evidence>
<dbReference type="Pfam" id="PF03765">
    <property type="entry name" value="CRAL_TRIO_N"/>
    <property type="match status" value="1"/>
</dbReference>